<dbReference type="EMBL" id="JBIASD010000001">
    <property type="protein sequence ID" value="MFF3664300.1"/>
    <property type="molecule type" value="Genomic_DNA"/>
</dbReference>
<evidence type="ECO:0000256" key="1">
    <source>
        <dbReference type="SAM" id="MobiDB-lite"/>
    </source>
</evidence>
<evidence type="ECO:0000313" key="4">
    <source>
        <dbReference type="Proteomes" id="UP001602013"/>
    </source>
</evidence>
<protein>
    <recommendedName>
        <fullName evidence="2">DUF8094 domain-containing protein</fullName>
    </recommendedName>
</protein>
<organism evidence="3 4">
    <name type="scientific">Microtetraspora malaysiensis</name>
    <dbReference type="NCBI Taxonomy" id="161358"/>
    <lineage>
        <taxon>Bacteria</taxon>
        <taxon>Bacillati</taxon>
        <taxon>Actinomycetota</taxon>
        <taxon>Actinomycetes</taxon>
        <taxon>Streptosporangiales</taxon>
        <taxon>Streptosporangiaceae</taxon>
        <taxon>Microtetraspora</taxon>
    </lineage>
</organism>
<proteinExistence type="predicted"/>
<feature type="region of interest" description="Disordered" evidence="1">
    <location>
        <begin position="28"/>
        <end position="48"/>
    </location>
</feature>
<dbReference type="Proteomes" id="UP001602013">
    <property type="component" value="Unassembled WGS sequence"/>
</dbReference>
<dbReference type="Pfam" id="PF26366">
    <property type="entry name" value="DUF8094"/>
    <property type="match status" value="1"/>
</dbReference>
<feature type="domain" description="DUF8094" evidence="2">
    <location>
        <begin position="88"/>
        <end position="255"/>
    </location>
</feature>
<dbReference type="RefSeq" id="WP_387408417.1">
    <property type="nucleotide sequence ID" value="NZ_JBIASD010000001.1"/>
</dbReference>
<comment type="caution">
    <text evidence="3">The sequence shown here is derived from an EMBL/GenBank/DDBJ whole genome shotgun (WGS) entry which is preliminary data.</text>
</comment>
<name>A0ABW6SH84_9ACTN</name>
<dbReference type="PROSITE" id="PS51257">
    <property type="entry name" value="PROKAR_LIPOPROTEIN"/>
    <property type="match status" value="1"/>
</dbReference>
<evidence type="ECO:0000259" key="2">
    <source>
        <dbReference type="Pfam" id="PF26366"/>
    </source>
</evidence>
<keyword evidence="4" id="KW-1185">Reference proteome</keyword>
<reference evidence="3 4" key="1">
    <citation type="submission" date="2024-10" db="EMBL/GenBank/DDBJ databases">
        <title>The Natural Products Discovery Center: Release of the First 8490 Sequenced Strains for Exploring Actinobacteria Biosynthetic Diversity.</title>
        <authorList>
            <person name="Kalkreuter E."/>
            <person name="Kautsar S.A."/>
            <person name="Yang D."/>
            <person name="Bader C.D."/>
            <person name="Teijaro C.N."/>
            <person name="Fluegel L."/>
            <person name="Davis C.M."/>
            <person name="Simpson J.R."/>
            <person name="Lauterbach L."/>
            <person name="Steele A.D."/>
            <person name="Gui C."/>
            <person name="Meng S."/>
            <person name="Li G."/>
            <person name="Viehrig K."/>
            <person name="Ye F."/>
            <person name="Su P."/>
            <person name="Kiefer A.F."/>
            <person name="Nichols A."/>
            <person name="Cepeda A.J."/>
            <person name="Yan W."/>
            <person name="Fan B."/>
            <person name="Jiang Y."/>
            <person name="Adhikari A."/>
            <person name="Zheng C.-J."/>
            <person name="Schuster L."/>
            <person name="Cowan T.M."/>
            <person name="Smanski M.J."/>
            <person name="Chevrette M.G."/>
            <person name="De Carvalho L.P.S."/>
            <person name="Shen B."/>
        </authorList>
    </citation>
    <scope>NUCLEOTIDE SEQUENCE [LARGE SCALE GENOMIC DNA]</scope>
    <source>
        <strain evidence="3 4">NPDC002173</strain>
    </source>
</reference>
<dbReference type="InterPro" id="IPR058407">
    <property type="entry name" value="DUF8094"/>
</dbReference>
<accession>A0ABW6SH84</accession>
<gene>
    <name evidence="3" type="ORF">ACFYXI_01810</name>
</gene>
<sequence length="316" mass="33214">MPRRPLIGPSAVLAAVLGTALLAGCGERGPAAAARPSREATPRPVTATREDATTAVAALADLADAWKRRDCAKIEFLTTWTESVLSGRACQAARRGNPVPAAGGYTDAEFYLPEQPGDLPWFAALARKPRPAYFVFVRSDGRWRLGAGPVPVVGALPELEEGKVAPEPNRDARVRAGLAPTRLLAFLTDPAGVSGVRVRSGDPMRDLLRELTDRSAADRPDRMSAEARLEGPAYALPLPGGGALVFHTLRIVVTQKPGAGRPAYKAATVRAFTGRGATGGGTVTGHELLFLATRVSAKGVLDTVAMRRALSDVTVS</sequence>
<evidence type="ECO:0000313" key="3">
    <source>
        <dbReference type="EMBL" id="MFF3664300.1"/>
    </source>
</evidence>